<dbReference type="PANTHER" id="PTHR22093:SF0">
    <property type="entry name" value="LEUKOCYTE RECEPTOR CLUSTER MEMBER 1"/>
    <property type="match status" value="1"/>
</dbReference>
<sequence>MNILPKKKWHVRTKENVARLRRDQKLAAKEEQLIRERAQLAEQQFKASPIIISPDVGQFIRSYACRFLA</sequence>
<evidence type="ECO:0000313" key="3">
    <source>
        <dbReference type="WBParaSite" id="PEQ_0000598401-mRNA-1"/>
    </source>
</evidence>
<dbReference type="WBParaSite" id="PEQ_0000598401-mRNA-1">
    <property type="protein sequence ID" value="PEQ_0000598401-mRNA-1"/>
    <property type="gene ID" value="PEQ_0000598401"/>
</dbReference>
<dbReference type="SMART" id="SM01083">
    <property type="entry name" value="Cir_N"/>
    <property type="match status" value="1"/>
</dbReference>
<feature type="domain" description="CBF1-interacting co-repressor CIR N-terminal" evidence="1">
    <location>
        <begin position="8"/>
        <end position="44"/>
    </location>
</feature>
<keyword evidence="2" id="KW-1185">Reference proteome</keyword>
<dbReference type="PANTHER" id="PTHR22093">
    <property type="entry name" value="LEUKOCYTE RECEPTOR CLUSTER LRC MEMBER 1"/>
    <property type="match status" value="1"/>
</dbReference>
<evidence type="ECO:0000313" key="2">
    <source>
        <dbReference type="Proteomes" id="UP000887564"/>
    </source>
</evidence>
<proteinExistence type="predicted"/>
<dbReference type="InterPro" id="IPR039875">
    <property type="entry name" value="LENG1-like"/>
</dbReference>
<dbReference type="InterPro" id="IPR019339">
    <property type="entry name" value="CIR_N_dom"/>
</dbReference>
<evidence type="ECO:0000259" key="1">
    <source>
        <dbReference type="SMART" id="SM01083"/>
    </source>
</evidence>
<accession>A0A914RVF9</accession>
<dbReference type="AlphaFoldDB" id="A0A914RVF9"/>
<dbReference type="Proteomes" id="UP000887564">
    <property type="component" value="Unplaced"/>
</dbReference>
<name>A0A914RVF9_PAREQ</name>
<reference evidence="3" key="1">
    <citation type="submission" date="2022-11" db="UniProtKB">
        <authorList>
            <consortium name="WormBaseParasite"/>
        </authorList>
    </citation>
    <scope>IDENTIFICATION</scope>
</reference>
<organism evidence="2 3">
    <name type="scientific">Parascaris equorum</name>
    <name type="common">Equine roundworm</name>
    <dbReference type="NCBI Taxonomy" id="6256"/>
    <lineage>
        <taxon>Eukaryota</taxon>
        <taxon>Metazoa</taxon>
        <taxon>Ecdysozoa</taxon>
        <taxon>Nematoda</taxon>
        <taxon>Chromadorea</taxon>
        <taxon>Rhabditida</taxon>
        <taxon>Spirurina</taxon>
        <taxon>Ascaridomorpha</taxon>
        <taxon>Ascaridoidea</taxon>
        <taxon>Ascarididae</taxon>
        <taxon>Parascaris</taxon>
    </lineage>
</organism>
<protein>
    <submittedName>
        <fullName evidence="3">CBF1-interacting co-repressor CIR N-terminal domain-containing protein</fullName>
    </submittedName>
</protein>